<evidence type="ECO:0000313" key="12">
    <source>
        <dbReference type="EMBL" id="CDR44268.1"/>
    </source>
</evidence>
<dbReference type="Gene3D" id="3.40.50.300">
    <property type="entry name" value="P-loop containing nucleotide triphosphate hydrolases"/>
    <property type="match status" value="1"/>
</dbReference>
<dbReference type="PROSITE" id="PS51194">
    <property type="entry name" value="HELICASE_CTER"/>
    <property type="match status" value="1"/>
</dbReference>
<dbReference type="Pfam" id="PF00176">
    <property type="entry name" value="SNF2-rel_dom"/>
    <property type="match status" value="1"/>
</dbReference>
<evidence type="ECO:0000256" key="5">
    <source>
        <dbReference type="ARBA" id="ARBA00022806"/>
    </source>
</evidence>
<feature type="domain" description="Helicase ATP-binding" evidence="10">
    <location>
        <begin position="171"/>
        <end position="338"/>
    </location>
</feature>
<evidence type="ECO:0000256" key="8">
    <source>
        <dbReference type="ARBA" id="ARBA00023242"/>
    </source>
</evidence>
<organism evidence="12">
    <name type="scientific">Cyberlindnera fabianii</name>
    <name type="common">Yeast</name>
    <name type="synonym">Hansenula fabianii</name>
    <dbReference type="NCBI Taxonomy" id="36022"/>
    <lineage>
        <taxon>Eukaryota</taxon>
        <taxon>Fungi</taxon>
        <taxon>Dikarya</taxon>
        <taxon>Ascomycota</taxon>
        <taxon>Saccharomycotina</taxon>
        <taxon>Saccharomycetes</taxon>
        <taxon>Phaffomycetales</taxon>
        <taxon>Phaffomycetaceae</taxon>
        <taxon>Cyberlindnera</taxon>
    </lineage>
</organism>
<feature type="region of interest" description="Disordered" evidence="9">
    <location>
        <begin position="1"/>
        <end position="26"/>
    </location>
</feature>
<evidence type="ECO:0000256" key="7">
    <source>
        <dbReference type="ARBA" id="ARBA00023054"/>
    </source>
</evidence>
<comment type="subcellular location">
    <subcellularLocation>
        <location evidence="1">Nucleus</location>
    </subcellularLocation>
</comment>
<dbReference type="SMART" id="SM00487">
    <property type="entry name" value="DEXDc"/>
    <property type="match status" value="1"/>
</dbReference>
<evidence type="ECO:0000259" key="10">
    <source>
        <dbReference type="PROSITE" id="PS51192"/>
    </source>
</evidence>
<evidence type="ECO:0000256" key="6">
    <source>
        <dbReference type="ARBA" id="ARBA00022840"/>
    </source>
</evidence>
<keyword evidence="6" id="KW-0067">ATP-binding</keyword>
<comment type="similarity">
    <text evidence="2">Belongs to the SNF2/RAD54 helicase family.</text>
</comment>
<dbReference type="GO" id="GO:0005524">
    <property type="term" value="F:ATP binding"/>
    <property type="evidence" value="ECO:0007669"/>
    <property type="project" value="UniProtKB-KW"/>
</dbReference>
<dbReference type="GO" id="GO:0005634">
    <property type="term" value="C:nucleus"/>
    <property type="evidence" value="ECO:0007669"/>
    <property type="project" value="UniProtKB-SubCell"/>
</dbReference>
<dbReference type="PROSITE" id="PS51192">
    <property type="entry name" value="HELICASE_ATP_BIND_1"/>
    <property type="match status" value="1"/>
</dbReference>
<evidence type="ECO:0000256" key="2">
    <source>
        <dbReference type="ARBA" id="ARBA00007025"/>
    </source>
</evidence>
<dbReference type="InterPro" id="IPR049730">
    <property type="entry name" value="SNF2/RAD54-like_C"/>
</dbReference>
<dbReference type="FunFam" id="3.40.50.10810:FF:000015">
    <property type="entry name" value="lymphoid-specific helicase isoform X1"/>
    <property type="match status" value="1"/>
</dbReference>
<dbReference type="InterPro" id="IPR038718">
    <property type="entry name" value="SNF2-like_sf"/>
</dbReference>
<dbReference type="InterPro" id="IPR014001">
    <property type="entry name" value="Helicase_ATP-bd"/>
</dbReference>
<protein>
    <submittedName>
        <fullName evidence="12">CYFA0S14e01508g1_1</fullName>
    </submittedName>
</protein>
<dbReference type="AlphaFoldDB" id="A0A061BBF1"/>
<dbReference type="GO" id="GO:0004386">
    <property type="term" value="F:helicase activity"/>
    <property type="evidence" value="ECO:0007669"/>
    <property type="project" value="UniProtKB-KW"/>
</dbReference>
<dbReference type="InterPro" id="IPR001650">
    <property type="entry name" value="Helicase_C-like"/>
</dbReference>
<evidence type="ECO:0000259" key="11">
    <source>
        <dbReference type="PROSITE" id="PS51194"/>
    </source>
</evidence>
<dbReference type="CDD" id="cd18793">
    <property type="entry name" value="SF2_C_SNF"/>
    <property type="match status" value="1"/>
</dbReference>
<dbReference type="GO" id="GO:0016787">
    <property type="term" value="F:hydrolase activity"/>
    <property type="evidence" value="ECO:0007669"/>
    <property type="project" value="UniProtKB-KW"/>
</dbReference>
<accession>A0A061BBF1</accession>
<evidence type="ECO:0000256" key="4">
    <source>
        <dbReference type="ARBA" id="ARBA00022801"/>
    </source>
</evidence>
<evidence type="ECO:0000256" key="1">
    <source>
        <dbReference type="ARBA" id="ARBA00004123"/>
    </source>
</evidence>
<dbReference type="Gene3D" id="3.40.50.10810">
    <property type="entry name" value="Tandem AAA-ATPase domain"/>
    <property type="match status" value="1"/>
</dbReference>
<dbReference type="InterPro" id="IPR027417">
    <property type="entry name" value="P-loop_NTPase"/>
</dbReference>
<gene>
    <name evidence="12" type="ORF">CYFA0S_14e01508g</name>
</gene>
<evidence type="ECO:0000256" key="3">
    <source>
        <dbReference type="ARBA" id="ARBA00022741"/>
    </source>
</evidence>
<reference evidence="12" key="1">
    <citation type="journal article" date="2014" name="Genome Announc.">
        <title>Genome sequence of the yeast Cyberlindnera fabianii (Hansenula fabianii).</title>
        <authorList>
            <person name="Freel K.C."/>
            <person name="Sarilar V."/>
            <person name="Neuveglise C."/>
            <person name="Devillers H."/>
            <person name="Friedrich A."/>
            <person name="Schacherer J."/>
        </authorList>
    </citation>
    <scope>NUCLEOTIDE SEQUENCE</scope>
    <source>
        <strain evidence="12">YJS4271</strain>
    </source>
</reference>
<keyword evidence="4" id="KW-0378">Hydrolase</keyword>
<dbReference type="OrthoDB" id="5857104at2759"/>
<dbReference type="SUPFAM" id="SSF52540">
    <property type="entry name" value="P-loop containing nucleoside triphosphate hydrolases"/>
    <property type="match status" value="2"/>
</dbReference>
<dbReference type="VEuPathDB" id="FungiDB:BON22_3966"/>
<feature type="compositionally biased region" description="Basic and acidic residues" evidence="9">
    <location>
        <begin position="85"/>
        <end position="107"/>
    </location>
</feature>
<feature type="region of interest" description="Disordered" evidence="9">
    <location>
        <begin position="779"/>
        <end position="801"/>
    </location>
</feature>
<sequence length="801" mass="92924">MVKSHDDDTESVIDIGGESEDEKVSEYLQQEEEKYLNDETFTEFNSHTTDWKLEKLNALVQQSQVFSKIISETLLESSLSKKKQREAEATLKKDTDEIDKENVEPPRKKTRSNKKVQKSVLSFFGKKEVSEETKETKRKLEQANPTLMKQPSLVTGTVMRDYQLEGAEWLITLYENGLNGILADEMGLGKTLQCIALLAFLYEQGVEGPFLIAAPLSTVGNWINEIEKFTPTLTVLKYTGHKTEREEIRQKHFSRKGGFDKAIVVTSYETVMADRKYLDQVDWKFMIIDEGHRLKNMNCKLITELKKIRSQNRLLITGTPLQNNLNELWSLLNFILPDIFQDLDLFQKWFDFSSLTDLKQDSDESTQKLIDSKIQEALVQNLHTILKPFLLRRLKKNVLLNLVPKKEYIIYGTLTEPQKLMYKAGLEQSLKKEVIKFALRERIEATGERISSKQIEKFLKDEVDGEKYDKRDVFQNESFFRMLKRRDYSDVRDLNKTEKRLYTILSECLDYIFQKKFGNLLMQLRLICDTPYLFYYPWDNEDDMSMEKLLESSAKFQLLDQLVPRLIEENHKVLVFCQFTSTMAFVQDWCDLKGYDHCYLAGDTDQADREEQIHKFNTDANAKVFVLSTRAGGLGLNLVSADSVILFDSDWNPQVDLQAMDRVHRIGQKNPVAIYRLILENTIEEVILAKADAKRNLEKLVIQMGRFESLHRLMNQDTEFGQSKGTTKDKRPKENMVANELRELLESKSFKHEELGLKDNKLSEDELGALVDRSLTSYKRASGRDPGLPHIQFFESASPME</sequence>
<feature type="compositionally biased region" description="Acidic residues" evidence="9">
    <location>
        <begin position="7"/>
        <end position="23"/>
    </location>
</feature>
<keyword evidence="7" id="KW-0175">Coiled coil</keyword>
<dbReference type="PhylomeDB" id="A0A061BBF1"/>
<evidence type="ECO:0000256" key="9">
    <source>
        <dbReference type="SAM" id="MobiDB-lite"/>
    </source>
</evidence>
<keyword evidence="5" id="KW-0347">Helicase</keyword>
<dbReference type="PANTHER" id="PTHR10799">
    <property type="entry name" value="SNF2/RAD54 HELICASE FAMILY"/>
    <property type="match status" value="1"/>
</dbReference>
<name>A0A061BBF1_CYBFA</name>
<dbReference type="Pfam" id="PF00271">
    <property type="entry name" value="Helicase_C"/>
    <property type="match status" value="1"/>
</dbReference>
<feature type="region of interest" description="Disordered" evidence="9">
    <location>
        <begin position="81"/>
        <end position="114"/>
    </location>
</feature>
<keyword evidence="8" id="KW-0539">Nucleus</keyword>
<dbReference type="EMBL" id="LK052899">
    <property type="protein sequence ID" value="CDR44268.1"/>
    <property type="molecule type" value="Genomic_DNA"/>
</dbReference>
<dbReference type="InterPro" id="IPR000330">
    <property type="entry name" value="SNF2_N"/>
</dbReference>
<keyword evidence="3" id="KW-0547">Nucleotide-binding</keyword>
<feature type="domain" description="Helicase C-terminal" evidence="11">
    <location>
        <begin position="558"/>
        <end position="708"/>
    </location>
</feature>
<dbReference type="SMART" id="SM00490">
    <property type="entry name" value="HELICc"/>
    <property type="match status" value="1"/>
</dbReference>
<proteinExistence type="inferred from homology"/>